<gene>
    <name evidence="7" type="ORF">ACKA06_11500</name>
</gene>
<feature type="transmembrane region" description="Helical" evidence="6">
    <location>
        <begin position="119"/>
        <end position="136"/>
    </location>
</feature>
<keyword evidence="8" id="KW-1185">Reference proteome</keyword>
<keyword evidence="4 6" id="KW-1133">Transmembrane helix</keyword>
<evidence type="ECO:0000313" key="8">
    <source>
        <dbReference type="Proteomes" id="UP001628668"/>
    </source>
</evidence>
<keyword evidence="5 6" id="KW-0472">Membrane</keyword>
<feature type="transmembrane region" description="Helical" evidence="6">
    <location>
        <begin position="273"/>
        <end position="292"/>
    </location>
</feature>
<evidence type="ECO:0000313" key="7">
    <source>
        <dbReference type="EMBL" id="MFL8937413.1"/>
    </source>
</evidence>
<evidence type="ECO:0000256" key="1">
    <source>
        <dbReference type="ARBA" id="ARBA00004141"/>
    </source>
</evidence>
<accession>A0ABW8VSA3</accession>
<dbReference type="InterPro" id="IPR000515">
    <property type="entry name" value="MetI-like"/>
</dbReference>
<feature type="transmembrane region" description="Helical" evidence="6">
    <location>
        <begin position="79"/>
        <end position="107"/>
    </location>
</feature>
<feature type="transmembrane region" description="Helical" evidence="6">
    <location>
        <begin position="148"/>
        <end position="168"/>
    </location>
</feature>
<dbReference type="SUPFAM" id="SSF161098">
    <property type="entry name" value="MetI-like"/>
    <property type="match status" value="1"/>
</dbReference>
<evidence type="ECO:0000256" key="6">
    <source>
        <dbReference type="SAM" id="Phobius"/>
    </source>
</evidence>
<keyword evidence="3 6" id="KW-0812">Transmembrane</keyword>
<dbReference type="CDD" id="cd06261">
    <property type="entry name" value="TM_PBP2"/>
    <property type="match status" value="1"/>
</dbReference>
<dbReference type="InterPro" id="IPR035906">
    <property type="entry name" value="MetI-like_sf"/>
</dbReference>
<organism evidence="7 8">
    <name type="scientific">Rossellomorea oryzaecorticis</name>
    <dbReference type="NCBI Taxonomy" id="1396505"/>
    <lineage>
        <taxon>Bacteria</taxon>
        <taxon>Bacillati</taxon>
        <taxon>Bacillota</taxon>
        <taxon>Bacilli</taxon>
        <taxon>Bacillales</taxon>
        <taxon>Bacillaceae</taxon>
        <taxon>Rossellomorea</taxon>
    </lineage>
</organism>
<proteinExistence type="predicted"/>
<evidence type="ECO:0000256" key="2">
    <source>
        <dbReference type="ARBA" id="ARBA00022448"/>
    </source>
</evidence>
<name>A0ABW8VSA3_9BACI</name>
<comment type="caution">
    <text evidence="7">The sequence shown here is derived from an EMBL/GenBank/DDBJ whole genome shotgun (WGS) entry which is preliminary data.</text>
</comment>
<dbReference type="EMBL" id="JBJOSA010000008">
    <property type="protein sequence ID" value="MFL8937413.1"/>
    <property type="molecule type" value="Genomic_DNA"/>
</dbReference>
<comment type="subcellular location">
    <subcellularLocation>
        <location evidence="1">Membrane</location>
        <topology evidence="1">Multi-pass membrane protein</topology>
    </subcellularLocation>
</comment>
<evidence type="ECO:0000256" key="4">
    <source>
        <dbReference type="ARBA" id="ARBA00022989"/>
    </source>
</evidence>
<dbReference type="PANTHER" id="PTHR43839">
    <property type="entry name" value="OPPC IN A BINDING PROTEIN-DEPENDENT TRANSPORT SYSTEM"/>
    <property type="match status" value="1"/>
</dbReference>
<evidence type="ECO:0000256" key="5">
    <source>
        <dbReference type="ARBA" id="ARBA00023136"/>
    </source>
</evidence>
<sequence>MVKNKKLLLGGSVVLLLFLLSLCYSLFLHEIIKDPPNAIYGPGHRLVDVPPYPPDRHHLLGVDRFGEDVFWKVIDGAKYTLMIALVVSSMRMGIGLFGGILTVMFLHHFTFLIDSFIRAFRFVPAVMVAYIFFAAVKIDPDIPSQSLIAHQLLILGFIGGIPLTGHLATEMREFLQNDFIKCSQSLGAGKSWLIRKHILTFLRPRLIILFTRQVVQSLLILVQLGVFQMVIGKVKELKISDGISASGSVTLSLSNEWSGLIGLSYRELMLDQWIVLGPSLAFVVTIYSFRLIEKGLEETVEKETNHFISFKKEEAVPESSGSLFTFTNRKINHSIREE</sequence>
<dbReference type="PANTHER" id="PTHR43839:SF3">
    <property type="entry name" value="OLIGOPEPTIDE ABC TRANSPORTER, PERMEASE PROTEIN"/>
    <property type="match status" value="1"/>
</dbReference>
<dbReference type="Gene3D" id="1.10.3720.10">
    <property type="entry name" value="MetI-like"/>
    <property type="match status" value="1"/>
</dbReference>
<feature type="transmembrane region" description="Helical" evidence="6">
    <location>
        <begin position="206"/>
        <end position="231"/>
    </location>
</feature>
<evidence type="ECO:0000256" key="3">
    <source>
        <dbReference type="ARBA" id="ARBA00022692"/>
    </source>
</evidence>
<keyword evidence="2" id="KW-0813">Transport</keyword>
<reference evidence="7 8" key="1">
    <citation type="submission" date="2024-12" db="EMBL/GenBank/DDBJ databases">
        <authorList>
            <person name="Li X."/>
            <person name="Zhang D."/>
        </authorList>
    </citation>
    <scope>NUCLEOTIDE SEQUENCE [LARGE SCALE GENOMIC DNA]</scope>
    <source>
        <strain evidence="7 8">JCM19602</strain>
    </source>
</reference>
<dbReference type="RefSeq" id="WP_411159701.1">
    <property type="nucleotide sequence ID" value="NZ_JBJOSA010000008.1"/>
</dbReference>
<dbReference type="Proteomes" id="UP001628668">
    <property type="component" value="Unassembled WGS sequence"/>
</dbReference>
<protein>
    <submittedName>
        <fullName evidence="7">Peptide ABC transporter permease</fullName>
    </submittedName>
</protein>